<dbReference type="GO" id="GO:0015074">
    <property type="term" value="P:DNA integration"/>
    <property type="evidence" value="ECO:0007669"/>
    <property type="project" value="InterPro"/>
</dbReference>
<evidence type="ECO:0000313" key="14">
    <source>
        <dbReference type="Ensembl" id="ENSONIP00000072683.1"/>
    </source>
</evidence>
<dbReference type="EC" id="3.1.26.4" evidence="2"/>
<dbReference type="InterPro" id="IPR054465">
    <property type="entry name" value="Integrase_p58-like_C"/>
</dbReference>
<dbReference type="InterPro" id="IPR038269">
    <property type="entry name" value="SCAN_sf"/>
</dbReference>
<dbReference type="Gene3D" id="3.30.70.270">
    <property type="match status" value="2"/>
</dbReference>
<dbReference type="Gene3D" id="3.30.420.10">
    <property type="entry name" value="Ribonuclease H-like superfamily/Ribonuclease H"/>
    <property type="match status" value="1"/>
</dbReference>
<dbReference type="InterPro" id="IPR041588">
    <property type="entry name" value="Integrase_H2C2"/>
</dbReference>
<keyword evidence="4" id="KW-0378">Hydrolase</keyword>
<evidence type="ECO:0000256" key="6">
    <source>
        <dbReference type="ARBA" id="ARBA00023268"/>
    </source>
</evidence>
<dbReference type="InterPro" id="IPR012337">
    <property type="entry name" value="RNaseH-like_sf"/>
</dbReference>
<evidence type="ECO:0000256" key="8">
    <source>
        <dbReference type="PROSITE-ProRule" id="PRU00047"/>
    </source>
</evidence>
<dbReference type="Gene3D" id="1.10.340.70">
    <property type="match status" value="1"/>
</dbReference>
<reference evidence="14" key="3">
    <citation type="submission" date="2025-09" db="UniProtKB">
        <authorList>
            <consortium name="Ensembl"/>
        </authorList>
    </citation>
    <scope>IDENTIFICATION</scope>
</reference>
<dbReference type="InterPro" id="IPR036397">
    <property type="entry name" value="RNaseH_sf"/>
</dbReference>
<keyword evidence="8" id="KW-0862">Zinc</keyword>
<keyword evidence="4" id="KW-0064">Aspartyl protease</keyword>
<dbReference type="InterPro" id="IPR050951">
    <property type="entry name" value="Retrovirus_Pol_polyprotein"/>
</dbReference>
<dbReference type="CDD" id="cd09274">
    <property type="entry name" value="RNase_HI_RT_Ty3"/>
    <property type="match status" value="1"/>
</dbReference>
<dbReference type="InterPro" id="IPR043128">
    <property type="entry name" value="Rev_trsase/Diguanyl_cyclase"/>
</dbReference>
<keyword evidence="5" id="KW-0238">DNA-binding</keyword>
<evidence type="ECO:0000256" key="4">
    <source>
        <dbReference type="ARBA" id="ARBA00022750"/>
    </source>
</evidence>
<evidence type="ECO:0000256" key="1">
    <source>
        <dbReference type="ARBA" id="ARBA00010879"/>
    </source>
</evidence>
<dbReference type="Gene3D" id="1.10.4020.10">
    <property type="entry name" value="DNA breaking-rejoining enzymes"/>
    <property type="match status" value="1"/>
</dbReference>
<dbReference type="InterPro" id="IPR041577">
    <property type="entry name" value="RT_RNaseH_2"/>
</dbReference>
<dbReference type="PANTHER" id="PTHR37984:SF5">
    <property type="entry name" value="PROTEIN NYNRIN-LIKE"/>
    <property type="match status" value="1"/>
</dbReference>
<reference evidence="14" key="2">
    <citation type="submission" date="2025-08" db="UniProtKB">
        <authorList>
            <consortium name="Ensembl"/>
        </authorList>
    </citation>
    <scope>IDENTIFICATION</scope>
</reference>
<dbReference type="GO" id="GO:0004190">
    <property type="term" value="F:aspartic-type endopeptidase activity"/>
    <property type="evidence" value="ECO:0007669"/>
    <property type="project" value="UniProtKB-KW"/>
</dbReference>
<dbReference type="SUPFAM" id="SSF57756">
    <property type="entry name" value="Retrovirus zinc finger-like domains"/>
    <property type="match status" value="1"/>
</dbReference>
<keyword evidence="3" id="KW-0645">Protease</keyword>
<dbReference type="Ensembl" id="ENSONIT00000046400.1">
    <property type="protein sequence ID" value="ENSONIP00000072683.1"/>
    <property type="gene ID" value="ENSONIG00000041612.1"/>
</dbReference>
<evidence type="ECO:0000259" key="12">
    <source>
        <dbReference type="PROSITE" id="PS50878"/>
    </source>
</evidence>
<evidence type="ECO:0000259" key="13">
    <source>
        <dbReference type="PROSITE" id="PS50994"/>
    </source>
</evidence>
<accession>A0A669EIL5</accession>
<evidence type="ECO:0000256" key="7">
    <source>
        <dbReference type="ARBA" id="ARBA00039658"/>
    </source>
</evidence>
<feature type="region of interest" description="Disordered" evidence="10">
    <location>
        <begin position="128"/>
        <end position="157"/>
    </location>
</feature>
<organism evidence="14 15">
    <name type="scientific">Oreochromis niloticus</name>
    <name type="common">Nile tilapia</name>
    <name type="synonym">Tilapia nilotica</name>
    <dbReference type="NCBI Taxonomy" id="8128"/>
    <lineage>
        <taxon>Eukaryota</taxon>
        <taxon>Metazoa</taxon>
        <taxon>Chordata</taxon>
        <taxon>Craniata</taxon>
        <taxon>Vertebrata</taxon>
        <taxon>Euteleostomi</taxon>
        <taxon>Actinopterygii</taxon>
        <taxon>Neopterygii</taxon>
        <taxon>Teleostei</taxon>
        <taxon>Neoteleostei</taxon>
        <taxon>Acanthomorphata</taxon>
        <taxon>Ovalentaria</taxon>
        <taxon>Cichlomorphae</taxon>
        <taxon>Cichliformes</taxon>
        <taxon>Cichlidae</taxon>
        <taxon>African cichlids</taxon>
        <taxon>Pseudocrenilabrinae</taxon>
        <taxon>Oreochromini</taxon>
        <taxon>Oreochromis</taxon>
    </lineage>
</organism>
<dbReference type="InterPro" id="IPR003309">
    <property type="entry name" value="SCAN_dom"/>
</dbReference>
<dbReference type="Pfam" id="PF17919">
    <property type="entry name" value="RT_RNaseH_2"/>
    <property type="match status" value="1"/>
</dbReference>
<dbReference type="Pfam" id="PF22938">
    <property type="entry name" value="Integrase_p58_C"/>
    <property type="match status" value="1"/>
</dbReference>
<evidence type="ECO:0000256" key="2">
    <source>
        <dbReference type="ARBA" id="ARBA00012180"/>
    </source>
</evidence>
<proteinExistence type="inferred from homology"/>
<dbReference type="Pfam" id="PF02023">
    <property type="entry name" value="SCAN"/>
    <property type="match status" value="1"/>
</dbReference>
<dbReference type="Pfam" id="PF00078">
    <property type="entry name" value="RVT_1"/>
    <property type="match status" value="1"/>
</dbReference>
<dbReference type="Gene3D" id="4.10.60.10">
    <property type="entry name" value="Zinc finger, CCHC-type"/>
    <property type="match status" value="1"/>
</dbReference>
<dbReference type="SUPFAM" id="SSF56672">
    <property type="entry name" value="DNA/RNA polymerases"/>
    <property type="match status" value="1"/>
</dbReference>
<dbReference type="GO" id="GO:0004523">
    <property type="term" value="F:RNA-DNA hybrid ribonuclease activity"/>
    <property type="evidence" value="ECO:0007669"/>
    <property type="project" value="UniProtKB-EC"/>
</dbReference>
<dbReference type="InterPro" id="IPR001878">
    <property type="entry name" value="Znf_CCHC"/>
</dbReference>
<dbReference type="PROSITE" id="PS50878">
    <property type="entry name" value="RT_POL"/>
    <property type="match status" value="1"/>
</dbReference>
<dbReference type="SUPFAM" id="SSF53098">
    <property type="entry name" value="Ribonuclease H-like"/>
    <property type="match status" value="1"/>
</dbReference>
<dbReference type="GeneTree" id="ENSGT01050000244855"/>
<keyword evidence="8" id="KW-0863">Zinc-finger</keyword>
<evidence type="ECO:0000259" key="11">
    <source>
        <dbReference type="PROSITE" id="PS50158"/>
    </source>
</evidence>
<dbReference type="Pfam" id="PF17921">
    <property type="entry name" value="Integrase_H2C2"/>
    <property type="match status" value="1"/>
</dbReference>
<sequence>MEFKLEDFTLGPTEEKLDRCKKDDLILIANFFDVTVPLNAKKKELKELLCIKLHERGLFGEPGPAEGVELGAVAGIPAPLKNLPPQPGLSAEELQLTLRIKEVELKKQQLEVDAMHLRVRALEIERGASVSASPPTPQSAPQSPSPQSPSPKQEDSFDVSRHIKLVPAFRETEVDSYFTVFERIAGALHWPKNVWSLLLQCKLVGKAQEVCTALSLEDSLDYDIVKAAVLRAYELVPEAYRQKFRNVKKSATQTYVEFAREKKTLFDKWCHATKVKPLDDLRELVLLEEFKSQLPEKVVTYLNEQKVTTLAAAAVQADEFVLTHKAVFSSPVHSPQIWSPKSTRRTTTSSIENRECYYCHEQGHLIAACPVLKRKEQIRKGKSPSPINLLQTKPHALEDVTVIQSDKVDEEFKPFVSKGFVSLMGEEKRVPVSILRDTGAKQSLIREGVLPFSAQSYCGADVLAWGVRMCVMRVPLHFVQLSSQFVSGEVKLGVRPQLPVAGIDIILGNDLAGCKVFPLPEVVETPLADTSAFDLAAPNSVPLFPVCAVTRAQARKHGDLVDLSDSFLSDSDPTSLPPECESTPVSVELQPDEKALTLPVEKNKLIEAQKNDESLSSCWASVTEPKCGKSASYLIEDGVLMRYWTPSSGCTHEGVQQIVVPQSFRSQVLSLAHDHIMSGHLGITKTYNRVLRYFFWPGLKSDVAKFCRSCHTCQLAGKPNQVIPAAPLKPIPVVGEPFEHVIVDCVGPLPKTKSGNQYLLTMMCTATRYPEAIPLRSLKTRGIVKALVKFFSTFGLPKRIQTDQGTNFMSTIFAQVMTELGVTHHTSSAYHPESQGALERFHQTLKNMLRKFCTESSRERDEGLPLLLFAVRETCQESLGFSPADLVFGHTVRGPLRLLKEKFLSDRHRPKENILDYVSLFKERLHNACNFARDALAKAQVRMKTHFDRKSVARMFQSGDRVLVFLPVVGSPLQAKFSGPYVIERKLSETDYVVLTPDRKKKSRVCHINMLKEYIDRERSSLSPAVSPIVSVSVSQPLYSPCDDGLDDRHSSVSGARLRNSEILADLDVYLAHLSDPAKSDVRELIKNYPTLFGDIPTQTHVLSHDIDVGDHKPIKQHAYRVNPTKRAIMQQEVQYLLDHGFALPSNSSWSSPSLLVPKPDQTSRFCNDFRKVNAVTKPDSFPLPRMDDLVDRVGSATFVTKLDLLKGYWQVPLTDRASEISAFVTPDHFLQYTVMPFGLRNAPATFQRLMNTVLHGVRNCEVYLDDIVAYSSTWTEHLKTLSEIFDRLRDASLTLNLAKCEFGKAVVTYLGKQVGQGRVLPVAAKVQAIVDFPAPQTRRELRRFLGMAGYYRSFCKNFSEVVAPLTSLASPKSPFVWSETCQFAFEAAKALLCSAPVLAAPDFTRPFKLEVDASALGAGAVLLQEDEHGLDHPVCFFSKKFIKHQLHYSTIEKEALALLLALQHFEVYLGSNPLPTMVFSDHNPLVFLSRMQNSNQRLMRWSLLLQDFNIEIRYKKGLDDVMADALSRS</sequence>
<dbReference type="PANTHER" id="PTHR37984">
    <property type="entry name" value="PROTEIN CBG26694"/>
    <property type="match status" value="1"/>
</dbReference>
<dbReference type="SUPFAM" id="SSF47353">
    <property type="entry name" value="Retrovirus capsid dimerization domain-like"/>
    <property type="match status" value="1"/>
</dbReference>
<dbReference type="Gene3D" id="3.10.20.370">
    <property type="match status" value="1"/>
</dbReference>
<dbReference type="CDD" id="cd01647">
    <property type="entry name" value="RT_LTR"/>
    <property type="match status" value="1"/>
</dbReference>
<dbReference type="Gene3D" id="3.10.10.10">
    <property type="entry name" value="HIV Type 1 Reverse Transcriptase, subunit A, domain 1"/>
    <property type="match status" value="1"/>
</dbReference>
<dbReference type="GO" id="GO:0008270">
    <property type="term" value="F:zinc ion binding"/>
    <property type="evidence" value="ECO:0007669"/>
    <property type="project" value="UniProtKB-KW"/>
</dbReference>
<protein>
    <recommendedName>
        <fullName evidence="7">Gypsy retrotransposon integrase-like protein 1</fullName>
        <ecNumber evidence="2">3.1.26.4</ecNumber>
    </recommendedName>
</protein>
<dbReference type="GO" id="GO:0006508">
    <property type="term" value="P:proteolysis"/>
    <property type="evidence" value="ECO:0007669"/>
    <property type="project" value="UniProtKB-KW"/>
</dbReference>
<dbReference type="InterPro" id="IPR043502">
    <property type="entry name" value="DNA/RNA_pol_sf"/>
</dbReference>
<dbReference type="InterPro" id="IPR001584">
    <property type="entry name" value="Integrase_cat-core"/>
</dbReference>
<name>A0A669EIL5_ORENI</name>
<evidence type="ECO:0000313" key="15">
    <source>
        <dbReference type="Proteomes" id="UP000005207"/>
    </source>
</evidence>
<keyword evidence="8" id="KW-0479">Metal-binding</keyword>
<feature type="domain" description="Reverse transcriptase" evidence="12">
    <location>
        <begin position="1138"/>
        <end position="1315"/>
    </location>
</feature>
<evidence type="ECO:0000256" key="3">
    <source>
        <dbReference type="ARBA" id="ARBA00022670"/>
    </source>
</evidence>
<dbReference type="PROSITE" id="PS50994">
    <property type="entry name" value="INTEGRASE"/>
    <property type="match status" value="1"/>
</dbReference>
<dbReference type="FunFam" id="3.30.70.270:FF:000115">
    <property type="entry name" value="Polyprotein of retroviral origin, putative"/>
    <property type="match status" value="1"/>
</dbReference>
<dbReference type="InParanoid" id="A0A669EIL5"/>
<dbReference type="PROSITE" id="PS50158">
    <property type="entry name" value="ZF_CCHC"/>
    <property type="match status" value="1"/>
</dbReference>
<evidence type="ECO:0000256" key="9">
    <source>
        <dbReference type="SAM" id="Coils"/>
    </source>
</evidence>
<feature type="coiled-coil region" evidence="9">
    <location>
        <begin position="91"/>
        <end position="125"/>
    </location>
</feature>
<feature type="domain" description="CCHC-type" evidence="11">
    <location>
        <begin position="356"/>
        <end position="370"/>
    </location>
</feature>
<feature type="domain" description="Integrase catalytic" evidence="13">
    <location>
        <begin position="728"/>
        <end position="891"/>
    </location>
</feature>
<evidence type="ECO:0000256" key="10">
    <source>
        <dbReference type="SAM" id="MobiDB-lite"/>
    </source>
</evidence>
<dbReference type="FunFam" id="1.10.340.70:FF:000001">
    <property type="entry name" value="Retrovirus-related Pol polyprotein from transposon gypsy-like Protein"/>
    <property type="match status" value="1"/>
</dbReference>
<dbReference type="FunFam" id="3.30.420.10:FF:000032">
    <property type="entry name" value="Retrovirus-related Pol polyprotein from transposon 297-like Protein"/>
    <property type="match status" value="1"/>
</dbReference>
<feature type="compositionally biased region" description="Pro residues" evidence="10">
    <location>
        <begin position="134"/>
        <end position="149"/>
    </location>
</feature>
<dbReference type="InterPro" id="IPR000477">
    <property type="entry name" value="RT_dom"/>
</dbReference>
<dbReference type="InterPro" id="IPR036875">
    <property type="entry name" value="Znf_CCHC_sf"/>
</dbReference>
<keyword evidence="6" id="KW-0511">Multifunctional enzyme</keyword>
<dbReference type="GO" id="GO:0003677">
    <property type="term" value="F:DNA binding"/>
    <property type="evidence" value="ECO:0007669"/>
    <property type="project" value="UniProtKB-KW"/>
</dbReference>
<keyword evidence="9" id="KW-0175">Coiled coil</keyword>
<dbReference type="Proteomes" id="UP000005207">
    <property type="component" value="Linkage group LG3"/>
</dbReference>
<dbReference type="Pfam" id="PF00665">
    <property type="entry name" value="rve"/>
    <property type="match status" value="1"/>
</dbReference>
<reference evidence="15" key="1">
    <citation type="submission" date="2012-01" db="EMBL/GenBank/DDBJ databases">
        <title>The Genome Sequence of Oreochromis niloticus (Nile Tilapia).</title>
        <authorList>
            <consortium name="Broad Institute Genome Assembly Team"/>
            <consortium name="Broad Institute Sequencing Platform"/>
            <person name="Di Palma F."/>
            <person name="Johnson J."/>
            <person name="Lander E.S."/>
            <person name="Lindblad-Toh K."/>
        </authorList>
    </citation>
    <scope>NUCLEOTIDE SEQUENCE [LARGE SCALE GENOMIC DNA]</scope>
</reference>
<dbReference type="OMA" id="RAYCKEF"/>
<comment type="similarity">
    <text evidence="1">Belongs to the beta type-B retroviral polymerase family. HERV class-II K(HML-2) pol subfamily.</text>
</comment>
<evidence type="ECO:0000256" key="5">
    <source>
        <dbReference type="ARBA" id="ARBA00023125"/>
    </source>
</evidence>
<keyword evidence="15" id="KW-1185">Reference proteome</keyword>